<dbReference type="Proteomes" id="UP000070373">
    <property type="component" value="Unassembled WGS sequence"/>
</dbReference>
<dbReference type="InterPro" id="IPR005651">
    <property type="entry name" value="Trm112-like"/>
</dbReference>
<dbReference type="Pfam" id="PF03966">
    <property type="entry name" value="Trm112p"/>
    <property type="match status" value="1"/>
</dbReference>
<dbReference type="EMBL" id="LHXN01000045">
    <property type="protein sequence ID" value="KXA92538.1"/>
    <property type="molecule type" value="Genomic_DNA"/>
</dbReference>
<dbReference type="Gene3D" id="2.20.25.10">
    <property type="match status" value="1"/>
</dbReference>
<protein>
    <submittedName>
        <fullName evidence="1">Uncharacterized protein</fullName>
    </submittedName>
</protein>
<organism evidence="1 2">
    <name type="scientific">candidate division MSBL1 archaeon SCGC-AAA259E17</name>
    <dbReference type="NCBI Taxonomy" id="1698263"/>
    <lineage>
        <taxon>Archaea</taxon>
        <taxon>Methanobacteriati</taxon>
        <taxon>Methanobacteriota</taxon>
        <taxon>candidate division MSBL1</taxon>
    </lineage>
</organism>
<evidence type="ECO:0000313" key="1">
    <source>
        <dbReference type="EMBL" id="KXA92538.1"/>
    </source>
</evidence>
<dbReference type="PANTHER" id="PTHR33505:SF4">
    <property type="entry name" value="PROTEIN PREY, MITOCHONDRIAL"/>
    <property type="match status" value="1"/>
</dbReference>
<proteinExistence type="predicted"/>
<gene>
    <name evidence="1" type="ORF">AKJ64_02880</name>
</gene>
<dbReference type="AlphaFoldDB" id="A0A133UE95"/>
<name>A0A133UE95_9EURY</name>
<dbReference type="SUPFAM" id="SSF158997">
    <property type="entry name" value="Trm112p-like"/>
    <property type="match status" value="1"/>
</dbReference>
<keyword evidence="2" id="KW-1185">Reference proteome</keyword>
<dbReference type="PANTHER" id="PTHR33505">
    <property type="entry name" value="ZGC:162634"/>
    <property type="match status" value="1"/>
</dbReference>
<accession>A0A133UE95</accession>
<evidence type="ECO:0000313" key="2">
    <source>
        <dbReference type="Proteomes" id="UP000070373"/>
    </source>
</evidence>
<sequence length="65" mass="7556">MIEQIEEESRKMSEKTIDEDLLEILACPYCKESVELKDEKLVCPECGREFPIVDGIPQMLPDELR</sequence>
<comment type="caution">
    <text evidence="1">The sequence shown here is derived from an EMBL/GenBank/DDBJ whole genome shotgun (WGS) entry which is preliminary data.</text>
</comment>
<reference evidence="1 2" key="1">
    <citation type="journal article" date="2016" name="Sci. Rep.">
        <title>Metabolic traits of an uncultured archaeal lineage -MSBL1- from brine pools of the Red Sea.</title>
        <authorList>
            <person name="Mwirichia R."/>
            <person name="Alam I."/>
            <person name="Rashid M."/>
            <person name="Vinu M."/>
            <person name="Ba-Alawi W."/>
            <person name="Anthony Kamau A."/>
            <person name="Kamanda Ngugi D."/>
            <person name="Goker M."/>
            <person name="Klenk H.P."/>
            <person name="Bajic V."/>
            <person name="Stingl U."/>
        </authorList>
    </citation>
    <scope>NUCLEOTIDE SEQUENCE [LARGE SCALE GENOMIC DNA]</scope>
    <source>
        <strain evidence="1">SCGC-AAA259E17</strain>
    </source>
</reference>